<name>A0A1H9B1H1_9SPIR</name>
<organism evidence="1 2">
    <name type="scientific">Treponema bryantii</name>
    <dbReference type="NCBI Taxonomy" id="163"/>
    <lineage>
        <taxon>Bacteria</taxon>
        <taxon>Pseudomonadati</taxon>
        <taxon>Spirochaetota</taxon>
        <taxon>Spirochaetia</taxon>
        <taxon>Spirochaetales</taxon>
        <taxon>Treponemataceae</taxon>
        <taxon>Treponema</taxon>
    </lineage>
</organism>
<proteinExistence type="predicted"/>
<dbReference type="RefSeq" id="WP_074640639.1">
    <property type="nucleotide sequence ID" value="NZ_FOFU01000001.1"/>
</dbReference>
<sequence length="88" mass="10496">MGDDKFTIFIEDIGDRSVGMMPIITVKVELDENMSEHLIENKILGEFEQKLESLVKEYFEAETMYRTYDTRDIEAENEYYKRLAEEEE</sequence>
<keyword evidence="2" id="KW-1185">Reference proteome</keyword>
<dbReference type="EMBL" id="FOFU01000001">
    <property type="protein sequence ID" value="SEP82561.1"/>
    <property type="molecule type" value="Genomic_DNA"/>
</dbReference>
<dbReference type="AlphaFoldDB" id="A0A1H9B1H1"/>
<gene>
    <name evidence="1" type="ORF">SAMN04487977_101538</name>
</gene>
<evidence type="ECO:0000313" key="1">
    <source>
        <dbReference type="EMBL" id="SEP82561.1"/>
    </source>
</evidence>
<reference evidence="1 2" key="1">
    <citation type="submission" date="2016-10" db="EMBL/GenBank/DDBJ databases">
        <authorList>
            <person name="de Groot N.N."/>
        </authorList>
    </citation>
    <scope>NUCLEOTIDE SEQUENCE [LARGE SCALE GENOMIC DNA]</scope>
    <source>
        <strain evidence="1 2">B25</strain>
    </source>
</reference>
<protein>
    <submittedName>
        <fullName evidence="1">Uncharacterized protein</fullName>
    </submittedName>
</protein>
<evidence type="ECO:0000313" key="2">
    <source>
        <dbReference type="Proteomes" id="UP000182360"/>
    </source>
</evidence>
<dbReference type="Proteomes" id="UP000182360">
    <property type="component" value="Unassembled WGS sequence"/>
</dbReference>
<accession>A0A1H9B1H1</accession>